<dbReference type="InterPro" id="IPR011711">
    <property type="entry name" value="GntR_C"/>
</dbReference>
<evidence type="ECO:0000259" key="4">
    <source>
        <dbReference type="PROSITE" id="PS50949"/>
    </source>
</evidence>
<dbReference type="Proteomes" id="UP001501074">
    <property type="component" value="Unassembled WGS sequence"/>
</dbReference>
<keyword evidence="6" id="KW-1185">Reference proteome</keyword>
<dbReference type="CDD" id="cd07377">
    <property type="entry name" value="WHTH_GntR"/>
    <property type="match status" value="1"/>
</dbReference>
<evidence type="ECO:0000256" key="1">
    <source>
        <dbReference type="ARBA" id="ARBA00023015"/>
    </source>
</evidence>
<dbReference type="InterPro" id="IPR008920">
    <property type="entry name" value="TF_FadR/GntR_C"/>
</dbReference>
<accession>A0ABP6ZG59</accession>
<evidence type="ECO:0000313" key="5">
    <source>
        <dbReference type="EMBL" id="GAA3608679.1"/>
    </source>
</evidence>
<dbReference type="PROSITE" id="PS50949">
    <property type="entry name" value="HTH_GNTR"/>
    <property type="match status" value="1"/>
</dbReference>
<dbReference type="PANTHER" id="PTHR43537:SF47">
    <property type="entry name" value="REGULATORY PROTEIN GNTR HTH"/>
    <property type="match status" value="1"/>
</dbReference>
<comment type="caution">
    <text evidence="5">The sequence shown here is derived from an EMBL/GenBank/DDBJ whole genome shotgun (WGS) entry which is preliminary data.</text>
</comment>
<dbReference type="InterPro" id="IPR000524">
    <property type="entry name" value="Tscrpt_reg_HTH_GntR"/>
</dbReference>
<feature type="domain" description="HTH gntR-type" evidence="4">
    <location>
        <begin position="15"/>
        <end position="83"/>
    </location>
</feature>
<dbReference type="Gene3D" id="1.10.10.10">
    <property type="entry name" value="Winged helix-like DNA-binding domain superfamily/Winged helix DNA-binding domain"/>
    <property type="match status" value="1"/>
</dbReference>
<dbReference type="SUPFAM" id="SSF46785">
    <property type="entry name" value="Winged helix' DNA-binding domain"/>
    <property type="match status" value="1"/>
</dbReference>
<gene>
    <name evidence="5" type="ORF">GCM10022223_25890</name>
</gene>
<dbReference type="SMART" id="SM00895">
    <property type="entry name" value="FCD"/>
    <property type="match status" value="1"/>
</dbReference>
<dbReference type="InterPro" id="IPR036388">
    <property type="entry name" value="WH-like_DNA-bd_sf"/>
</dbReference>
<proteinExistence type="predicted"/>
<dbReference type="Pfam" id="PF00392">
    <property type="entry name" value="GntR"/>
    <property type="match status" value="1"/>
</dbReference>
<evidence type="ECO:0000313" key="6">
    <source>
        <dbReference type="Proteomes" id="UP001501074"/>
    </source>
</evidence>
<dbReference type="SUPFAM" id="SSF48008">
    <property type="entry name" value="GntR ligand-binding domain-like"/>
    <property type="match status" value="1"/>
</dbReference>
<evidence type="ECO:0000256" key="2">
    <source>
        <dbReference type="ARBA" id="ARBA00023125"/>
    </source>
</evidence>
<dbReference type="PRINTS" id="PR00035">
    <property type="entry name" value="HTHGNTR"/>
</dbReference>
<organism evidence="5 6">
    <name type="scientific">Kineosporia mesophila</name>
    <dbReference type="NCBI Taxonomy" id="566012"/>
    <lineage>
        <taxon>Bacteria</taxon>
        <taxon>Bacillati</taxon>
        <taxon>Actinomycetota</taxon>
        <taxon>Actinomycetes</taxon>
        <taxon>Kineosporiales</taxon>
        <taxon>Kineosporiaceae</taxon>
        <taxon>Kineosporia</taxon>
    </lineage>
</organism>
<keyword evidence="2" id="KW-0238">DNA-binding</keyword>
<dbReference type="InterPro" id="IPR036390">
    <property type="entry name" value="WH_DNA-bd_sf"/>
</dbReference>
<evidence type="ECO:0000256" key="3">
    <source>
        <dbReference type="ARBA" id="ARBA00023163"/>
    </source>
</evidence>
<name>A0ABP6ZG59_9ACTN</name>
<reference evidence="6" key="1">
    <citation type="journal article" date="2019" name="Int. J. Syst. Evol. Microbiol.">
        <title>The Global Catalogue of Microorganisms (GCM) 10K type strain sequencing project: providing services to taxonomists for standard genome sequencing and annotation.</title>
        <authorList>
            <consortium name="The Broad Institute Genomics Platform"/>
            <consortium name="The Broad Institute Genome Sequencing Center for Infectious Disease"/>
            <person name="Wu L."/>
            <person name="Ma J."/>
        </authorList>
    </citation>
    <scope>NUCLEOTIDE SEQUENCE [LARGE SCALE GENOMIC DNA]</scope>
    <source>
        <strain evidence="6">JCM 16902</strain>
    </source>
</reference>
<sequence>MCVSVAGMPRVTPKLNLSDQVADQLRRRLAAGEFPVGARIPTETELMTEMGVSRNSLREAVRSLVHAGLLRAQAGSGTYVVATSDLAPTLARRVPFDRPNDTAEVRLLLEREATRLAASRATADEVEKLRTLLAQRDAATQAQQHATADAAFHHQLVALAGNELLAELYRGIGGVEEAHRRSGTFDPDFDRFHPGLREIDAAHGAIVDAVAAGDPDAAAAAVEHNVRLVEAQVDSRLNP</sequence>
<keyword evidence="1" id="KW-0805">Transcription regulation</keyword>
<dbReference type="Pfam" id="PF07729">
    <property type="entry name" value="FCD"/>
    <property type="match status" value="1"/>
</dbReference>
<dbReference type="Gene3D" id="1.20.120.530">
    <property type="entry name" value="GntR ligand-binding domain-like"/>
    <property type="match status" value="1"/>
</dbReference>
<dbReference type="SMART" id="SM00345">
    <property type="entry name" value="HTH_GNTR"/>
    <property type="match status" value="1"/>
</dbReference>
<protein>
    <recommendedName>
        <fullName evidence="4">HTH gntR-type domain-containing protein</fullName>
    </recommendedName>
</protein>
<dbReference type="EMBL" id="BAAAZO010000003">
    <property type="protein sequence ID" value="GAA3608679.1"/>
    <property type="molecule type" value="Genomic_DNA"/>
</dbReference>
<keyword evidence="3" id="KW-0804">Transcription</keyword>
<dbReference type="PANTHER" id="PTHR43537">
    <property type="entry name" value="TRANSCRIPTIONAL REGULATOR, GNTR FAMILY"/>
    <property type="match status" value="1"/>
</dbReference>